<proteinExistence type="predicted"/>
<evidence type="ECO:0000256" key="1">
    <source>
        <dbReference type="SAM" id="MobiDB-lite"/>
    </source>
</evidence>
<dbReference type="WBParaSite" id="Pan_g21632.t1">
    <property type="protein sequence ID" value="Pan_g21632.t1"/>
    <property type="gene ID" value="Pan_g21632"/>
</dbReference>
<sequence>MLFLVLVTSDVPKSDDDSSVQSAYRTLKPHVSDAFSNDAIREFLPGCSFLLPFRKASERPRPVVLVSDHRQDGAHKSRQSAGATSVSTEKL</sequence>
<evidence type="ECO:0000313" key="3">
    <source>
        <dbReference type="WBParaSite" id="Pan_g21632.t1"/>
    </source>
</evidence>
<dbReference type="AlphaFoldDB" id="A0A7E4VJQ3"/>
<feature type="region of interest" description="Disordered" evidence="1">
    <location>
        <begin position="66"/>
        <end position="91"/>
    </location>
</feature>
<accession>A0A7E4VJQ3</accession>
<feature type="compositionally biased region" description="Polar residues" evidence="1">
    <location>
        <begin position="79"/>
        <end position="91"/>
    </location>
</feature>
<protein>
    <submittedName>
        <fullName evidence="3">Secreted protein</fullName>
    </submittedName>
</protein>
<evidence type="ECO:0000313" key="2">
    <source>
        <dbReference type="Proteomes" id="UP000492821"/>
    </source>
</evidence>
<organism evidence="2 3">
    <name type="scientific">Panagrellus redivivus</name>
    <name type="common">Microworm</name>
    <dbReference type="NCBI Taxonomy" id="6233"/>
    <lineage>
        <taxon>Eukaryota</taxon>
        <taxon>Metazoa</taxon>
        <taxon>Ecdysozoa</taxon>
        <taxon>Nematoda</taxon>
        <taxon>Chromadorea</taxon>
        <taxon>Rhabditida</taxon>
        <taxon>Tylenchina</taxon>
        <taxon>Panagrolaimomorpha</taxon>
        <taxon>Panagrolaimoidea</taxon>
        <taxon>Panagrolaimidae</taxon>
        <taxon>Panagrellus</taxon>
    </lineage>
</organism>
<dbReference type="Proteomes" id="UP000492821">
    <property type="component" value="Unassembled WGS sequence"/>
</dbReference>
<feature type="compositionally biased region" description="Basic and acidic residues" evidence="1">
    <location>
        <begin position="66"/>
        <end position="75"/>
    </location>
</feature>
<keyword evidence="2" id="KW-1185">Reference proteome</keyword>
<name>A0A7E4VJQ3_PANRE</name>
<reference evidence="2" key="1">
    <citation type="journal article" date="2013" name="Genetics">
        <title>The draft genome and transcriptome of Panagrellus redivivus are shaped by the harsh demands of a free-living lifestyle.</title>
        <authorList>
            <person name="Srinivasan J."/>
            <person name="Dillman A.R."/>
            <person name="Macchietto M.G."/>
            <person name="Heikkinen L."/>
            <person name="Lakso M."/>
            <person name="Fracchia K.M."/>
            <person name="Antoshechkin I."/>
            <person name="Mortazavi A."/>
            <person name="Wong G."/>
            <person name="Sternberg P.W."/>
        </authorList>
    </citation>
    <scope>NUCLEOTIDE SEQUENCE [LARGE SCALE GENOMIC DNA]</scope>
    <source>
        <strain evidence="2">MT8872</strain>
    </source>
</reference>
<reference evidence="3" key="2">
    <citation type="submission" date="2020-10" db="UniProtKB">
        <authorList>
            <consortium name="WormBaseParasite"/>
        </authorList>
    </citation>
    <scope>IDENTIFICATION</scope>
</reference>